<sequence>MLAVSVLLVLSANNSDAYMLCFALQGEQLRINYLSVQHVKLKRVKGLTHFDAIQKHHEVLHVDWGS</sequence>
<proteinExistence type="predicted"/>
<name>A0A5J5BAB2_9ASTE</name>
<protein>
    <submittedName>
        <fullName evidence="2">Uncharacterized protein</fullName>
    </submittedName>
</protein>
<evidence type="ECO:0000256" key="1">
    <source>
        <dbReference type="SAM" id="SignalP"/>
    </source>
</evidence>
<evidence type="ECO:0000313" key="2">
    <source>
        <dbReference type="EMBL" id="KAA8539579.1"/>
    </source>
</evidence>
<keyword evidence="1" id="KW-0732">Signal</keyword>
<organism evidence="2 3">
    <name type="scientific">Nyssa sinensis</name>
    <dbReference type="NCBI Taxonomy" id="561372"/>
    <lineage>
        <taxon>Eukaryota</taxon>
        <taxon>Viridiplantae</taxon>
        <taxon>Streptophyta</taxon>
        <taxon>Embryophyta</taxon>
        <taxon>Tracheophyta</taxon>
        <taxon>Spermatophyta</taxon>
        <taxon>Magnoliopsida</taxon>
        <taxon>eudicotyledons</taxon>
        <taxon>Gunneridae</taxon>
        <taxon>Pentapetalae</taxon>
        <taxon>asterids</taxon>
        <taxon>Cornales</taxon>
        <taxon>Nyssaceae</taxon>
        <taxon>Nyssa</taxon>
    </lineage>
</organism>
<evidence type="ECO:0000313" key="3">
    <source>
        <dbReference type="Proteomes" id="UP000325577"/>
    </source>
</evidence>
<accession>A0A5J5BAB2</accession>
<dbReference type="AlphaFoldDB" id="A0A5J5BAB2"/>
<feature type="signal peptide" evidence="1">
    <location>
        <begin position="1"/>
        <end position="17"/>
    </location>
</feature>
<dbReference type="Proteomes" id="UP000325577">
    <property type="component" value="Linkage Group LG14"/>
</dbReference>
<keyword evidence="3" id="KW-1185">Reference proteome</keyword>
<dbReference type="EMBL" id="CM018037">
    <property type="protein sequence ID" value="KAA8539579.1"/>
    <property type="molecule type" value="Genomic_DNA"/>
</dbReference>
<reference evidence="2 3" key="1">
    <citation type="submission" date="2019-09" db="EMBL/GenBank/DDBJ databases">
        <title>A chromosome-level genome assembly of the Chinese tupelo Nyssa sinensis.</title>
        <authorList>
            <person name="Yang X."/>
            <person name="Kang M."/>
            <person name="Yang Y."/>
            <person name="Xiong H."/>
            <person name="Wang M."/>
            <person name="Zhang Z."/>
            <person name="Wang Z."/>
            <person name="Wu H."/>
            <person name="Ma T."/>
            <person name="Liu J."/>
            <person name="Xi Z."/>
        </authorList>
    </citation>
    <scope>NUCLEOTIDE SEQUENCE [LARGE SCALE GENOMIC DNA]</scope>
    <source>
        <strain evidence="2">J267</strain>
        <tissue evidence="2">Leaf</tissue>
    </source>
</reference>
<feature type="chain" id="PRO_5023817001" evidence="1">
    <location>
        <begin position="18"/>
        <end position="66"/>
    </location>
</feature>
<gene>
    <name evidence="2" type="ORF">F0562_026271</name>
</gene>